<dbReference type="GO" id="GO:0004527">
    <property type="term" value="F:exonuclease activity"/>
    <property type="evidence" value="ECO:0007669"/>
    <property type="project" value="UniProtKB-KW"/>
</dbReference>
<name>A0ABT1JD20_ACTCY</name>
<dbReference type="Proteomes" id="UP000791080">
    <property type="component" value="Unassembled WGS sequence"/>
</dbReference>
<dbReference type="PANTHER" id="PTHR42646:SF2">
    <property type="entry name" value="5'-3' EXONUCLEASE FAMILY PROTEIN"/>
    <property type="match status" value="1"/>
</dbReference>
<dbReference type="InterPro" id="IPR002421">
    <property type="entry name" value="5-3_exonuclease"/>
</dbReference>
<dbReference type="InterPro" id="IPR020046">
    <property type="entry name" value="5-3_exonucl_a-hlix_arch_N"/>
</dbReference>
<organism evidence="8 9">
    <name type="scientific">Actinoalloteichus caeruleus DSM 43889</name>
    <dbReference type="NCBI Taxonomy" id="1120930"/>
    <lineage>
        <taxon>Bacteria</taxon>
        <taxon>Bacillati</taxon>
        <taxon>Actinomycetota</taxon>
        <taxon>Actinomycetes</taxon>
        <taxon>Pseudonocardiales</taxon>
        <taxon>Pseudonocardiaceae</taxon>
        <taxon>Actinoalloteichus</taxon>
        <taxon>Actinoalloteichus cyanogriseus</taxon>
    </lineage>
</organism>
<dbReference type="SUPFAM" id="SSF47807">
    <property type="entry name" value="5' to 3' exonuclease, C-terminal subdomain"/>
    <property type="match status" value="1"/>
</dbReference>
<dbReference type="Gene3D" id="1.10.150.20">
    <property type="entry name" value="5' to 3' exonuclease, C-terminal subdomain"/>
    <property type="match status" value="1"/>
</dbReference>
<dbReference type="SUPFAM" id="SSF88723">
    <property type="entry name" value="PIN domain-like"/>
    <property type="match status" value="1"/>
</dbReference>
<feature type="domain" description="5'-3' exonuclease" evidence="7">
    <location>
        <begin position="9"/>
        <end position="285"/>
    </location>
</feature>
<dbReference type="Gene3D" id="3.40.50.1010">
    <property type="entry name" value="5'-nuclease"/>
    <property type="match status" value="1"/>
</dbReference>
<dbReference type="CDD" id="cd09859">
    <property type="entry name" value="PIN_53EXO"/>
    <property type="match status" value="1"/>
</dbReference>
<evidence type="ECO:0000256" key="5">
    <source>
        <dbReference type="ARBA" id="ARBA00049957"/>
    </source>
</evidence>
<evidence type="ECO:0000256" key="2">
    <source>
        <dbReference type="ARBA" id="ARBA00022801"/>
    </source>
</evidence>
<keyword evidence="3 8" id="KW-0269">Exonuclease</keyword>
<proteinExistence type="predicted"/>
<evidence type="ECO:0000259" key="7">
    <source>
        <dbReference type="SMART" id="SM00475"/>
    </source>
</evidence>
<dbReference type="Pfam" id="PF01367">
    <property type="entry name" value="5_3_exonuc"/>
    <property type="match status" value="1"/>
</dbReference>
<reference evidence="8 9" key="2">
    <citation type="submission" date="2022-06" db="EMBL/GenBank/DDBJ databases">
        <title>Genomic Encyclopedia of Type Strains, Phase I: the one thousand microbial genomes (KMG-I) project.</title>
        <authorList>
            <person name="Kyrpides N."/>
        </authorList>
    </citation>
    <scope>NUCLEOTIDE SEQUENCE [LARGE SCALE GENOMIC DNA]</scope>
    <source>
        <strain evidence="8 9">DSM 43889</strain>
    </source>
</reference>
<dbReference type="Pfam" id="PF02739">
    <property type="entry name" value="5_3_exonuc_N"/>
    <property type="match status" value="1"/>
</dbReference>
<reference evidence="8 9" key="1">
    <citation type="submission" date="2013-07" db="EMBL/GenBank/DDBJ databases">
        <authorList>
            <consortium name="DOE Joint Genome Institute"/>
            <person name="Reeve W."/>
            <person name="Huntemann M."/>
            <person name="Han J."/>
            <person name="Chen A."/>
            <person name="Kyrpides N."/>
            <person name="Mavromatis K."/>
            <person name="Markowitz V."/>
            <person name="Palaniappan K."/>
            <person name="Ivanova N."/>
            <person name="Schaumberg A."/>
            <person name="Pati A."/>
            <person name="Liolios K."/>
            <person name="Nordberg H.P."/>
            <person name="Cantor M.N."/>
            <person name="Hua S.X."/>
            <person name="Woyke T."/>
        </authorList>
    </citation>
    <scope>NUCLEOTIDE SEQUENCE [LARGE SCALE GENOMIC DNA]</scope>
    <source>
        <strain evidence="8 9">DSM 43889</strain>
    </source>
</reference>
<dbReference type="CDD" id="cd09898">
    <property type="entry name" value="H3TH_53EXO"/>
    <property type="match status" value="1"/>
</dbReference>
<gene>
    <name evidence="8" type="ORF">G443_000331</name>
</gene>
<evidence type="ECO:0000313" key="9">
    <source>
        <dbReference type="Proteomes" id="UP000791080"/>
    </source>
</evidence>
<sequence length="315" mass="33761">MSGSRRVDGPLVLLDSASLWFRSFHALPESLTAPDGTPVNAVRGFTDTVARILTDRRPRRFVACLDADWRPAFRVEALPSYKTHRVAEGSSDAEEVPDTLAPQVEIILDVLAAAGLATSQSAGHEADDVIGTWAAGERADPVEIVTGDRDLFQLVRTEPTPTGVLYLGRGWAKAELFGPSEIAERYQLPVEIAGPAYEAMSVLRGDPSDGLPGVPGIGEKTAARLISTFGTVEELQAAAGAGDSRVPPRARAALVDAGDYLARATRVVRVVRDAPLLTDRDSAVPDSPSDPERLVELGRRWGLRRSVDRLAAALR</sequence>
<dbReference type="EMBL" id="AUBJ02000001">
    <property type="protein sequence ID" value="MCP2330061.1"/>
    <property type="molecule type" value="Genomic_DNA"/>
</dbReference>
<dbReference type="SMART" id="SM00279">
    <property type="entry name" value="HhH2"/>
    <property type="match status" value="1"/>
</dbReference>
<dbReference type="InterPro" id="IPR008918">
    <property type="entry name" value="HhH2"/>
</dbReference>
<keyword evidence="4" id="KW-0238">DNA-binding</keyword>
<keyword evidence="2" id="KW-0378">Hydrolase</keyword>
<dbReference type="PANTHER" id="PTHR42646">
    <property type="entry name" value="FLAP ENDONUCLEASE XNI"/>
    <property type="match status" value="1"/>
</dbReference>
<comment type="caution">
    <text evidence="8">The sequence shown here is derived from an EMBL/GenBank/DDBJ whole genome shotgun (WGS) entry which is preliminary data.</text>
</comment>
<accession>A0ABT1JD20</accession>
<dbReference type="RefSeq" id="WP_026419787.1">
    <property type="nucleotide sequence ID" value="NZ_AUBJ02000001.1"/>
</dbReference>
<evidence type="ECO:0000256" key="4">
    <source>
        <dbReference type="ARBA" id="ARBA00023125"/>
    </source>
</evidence>
<evidence type="ECO:0000256" key="6">
    <source>
        <dbReference type="ARBA" id="ARBA00050026"/>
    </source>
</evidence>
<keyword evidence="1" id="KW-0540">Nuclease</keyword>
<dbReference type="InterPro" id="IPR036279">
    <property type="entry name" value="5-3_exonuclease_C_sf"/>
</dbReference>
<protein>
    <recommendedName>
        <fullName evidence="6">5'-3' exonuclease</fullName>
    </recommendedName>
</protein>
<dbReference type="SMART" id="SM00475">
    <property type="entry name" value="53EXOc"/>
    <property type="match status" value="1"/>
</dbReference>
<keyword evidence="9" id="KW-1185">Reference proteome</keyword>
<evidence type="ECO:0000256" key="3">
    <source>
        <dbReference type="ARBA" id="ARBA00022839"/>
    </source>
</evidence>
<dbReference type="InterPro" id="IPR038969">
    <property type="entry name" value="FEN"/>
</dbReference>
<evidence type="ECO:0000256" key="1">
    <source>
        <dbReference type="ARBA" id="ARBA00022722"/>
    </source>
</evidence>
<dbReference type="InterPro" id="IPR020045">
    <property type="entry name" value="DNA_polI_H3TH"/>
</dbReference>
<evidence type="ECO:0000313" key="8">
    <source>
        <dbReference type="EMBL" id="MCP2330061.1"/>
    </source>
</evidence>
<comment type="function">
    <text evidence="5">5'-3' exonuclease acting preferentially on double-stranded DNA.</text>
</comment>
<dbReference type="InterPro" id="IPR029060">
    <property type="entry name" value="PIN-like_dom_sf"/>
</dbReference>